<sequence>MTRVYDTKLKCSSCHEPGPFGWLYQCSQDREKMIEEKLSCMDYLDYSFRKNMGVRKGSAEARRDKLSFLDGLTPKQMASYRPDQIATILRQREELKNVIAKEEFRKSSSALFRTVSPPPGFEALLNDNPSAGRWKYDAEAECHYKICPRCRPICADRAFLSLNAVANGEIPPTAAAGFGFESLHGRPVIAKVVIKHINEHRPKPQVGSRRMMELLDEQIARMLIHHNQGQDRHLRNVLRNTVLTSSPARQIPTVRNVAAASQRIREGEEVLSNATRDEQKAVGAKPSRLLGSPWPWLAAFENANMPGSPEDEQTLRQSSRQRSRATRIPRPTTPGSRSTRRRLTNQLLFSTSYLLPSEGYPWQILIDDGNAETTSSTHPQSSQNTHSQGNENESNIQECPSTPPTLEDGVALTEESIEIRVPDVVTQV</sequence>
<feature type="region of interest" description="Disordered" evidence="1">
    <location>
        <begin position="370"/>
        <end position="407"/>
    </location>
</feature>
<protein>
    <submittedName>
        <fullName evidence="2">Uncharacterized protein</fullName>
    </submittedName>
</protein>
<dbReference type="EMBL" id="ONZP01000342">
    <property type="protein sequence ID" value="SPJ81965.1"/>
    <property type="molecule type" value="Genomic_DNA"/>
</dbReference>
<name>A0AAE8SKT4_9HYPO</name>
<feature type="compositionally biased region" description="Low complexity" evidence="1">
    <location>
        <begin position="328"/>
        <end position="337"/>
    </location>
</feature>
<evidence type="ECO:0000313" key="2">
    <source>
        <dbReference type="EMBL" id="SPJ81965.1"/>
    </source>
</evidence>
<feature type="region of interest" description="Disordered" evidence="1">
    <location>
        <begin position="300"/>
        <end position="341"/>
    </location>
</feature>
<comment type="caution">
    <text evidence="2">The sequence shown here is derived from an EMBL/GenBank/DDBJ whole genome shotgun (WGS) entry which is preliminary data.</text>
</comment>
<accession>A0AAE8SKT4</accession>
<organism evidence="2 3">
    <name type="scientific">Fusarium torulosum</name>
    <dbReference type="NCBI Taxonomy" id="33205"/>
    <lineage>
        <taxon>Eukaryota</taxon>
        <taxon>Fungi</taxon>
        <taxon>Dikarya</taxon>
        <taxon>Ascomycota</taxon>
        <taxon>Pezizomycotina</taxon>
        <taxon>Sordariomycetes</taxon>
        <taxon>Hypocreomycetidae</taxon>
        <taxon>Hypocreales</taxon>
        <taxon>Nectriaceae</taxon>
        <taxon>Fusarium</taxon>
    </lineage>
</organism>
<keyword evidence="3" id="KW-1185">Reference proteome</keyword>
<evidence type="ECO:0000313" key="3">
    <source>
        <dbReference type="Proteomes" id="UP001187734"/>
    </source>
</evidence>
<reference evidence="2" key="1">
    <citation type="submission" date="2018-03" db="EMBL/GenBank/DDBJ databases">
        <authorList>
            <person name="Guldener U."/>
        </authorList>
    </citation>
    <scope>NUCLEOTIDE SEQUENCE</scope>
</reference>
<evidence type="ECO:0000256" key="1">
    <source>
        <dbReference type="SAM" id="MobiDB-lite"/>
    </source>
</evidence>
<gene>
    <name evidence="2" type="ORF">FTOL_09370</name>
</gene>
<proteinExistence type="predicted"/>
<dbReference type="AlphaFoldDB" id="A0AAE8SKT4"/>
<dbReference type="Proteomes" id="UP001187734">
    <property type="component" value="Unassembled WGS sequence"/>
</dbReference>
<feature type="compositionally biased region" description="Polar residues" evidence="1">
    <location>
        <begin position="371"/>
        <end position="400"/>
    </location>
</feature>